<dbReference type="OrthoDB" id="1928087at2759"/>
<dbReference type="InterPro" id="IPR003511">
    <property type="entry name" value="HORMA_dom"/>
</dbReference>
<dbReference type="GO" id="GO:0005694">
    <property type="term" value="C:chromosome"/>
    <property type="evidence" value="ECO:0007669"/>
    <property type="project" value="UniProtKB-SubCell"/>
</dbReference>
<reference evidence="8" key="1">
    <citation type="submission" date="2017-05" db="UniProtKB">
        <authorList>
            <consortium name="EnsemblMetazoa"/>
        </authorList>
    </citation>
    <scope>IDENTIFICATION</scope>
</reference>
<name>A0A1X7VCZ0_AMPQE</name>
<dbReference type="PANTHER" id="PTHR48225">
    <property type="entry name" value="HORMA DOMAIN-CONTAINING PROTEIN 1"/>
    <property type="match status" value="1"/>
</dbReference>
<dbReference type="Pfam" id="PF02301">
    <property type="entry name" value="HORMA"/>
    <property type="match status" value="1"/>
</dbReference>
<evidence type="ECO:0000256" key="3">
    <source>
        <dbReference type="ARBA" id="ARBA00022454"/>
    </source>
</evidence>
<dbReference type="PROSITE" id="PS50815">
    <property type="entry name" value="HORMA"/>
    <property type="match status" value="1"/>
</dbReference>
<dbReference type="InterPro" id="IPR036570">
    <property type="entry name" value="HORMA_dom_sf"/>
</dbReference>
<evidence type="ECO:0000313" key="8">
    <source>
        <dbReference type="EnsemblMetazoa" id="Aqu2.1.37609_001"/>
    </source>
</evidence>
<dbReference type="GO" id="GO:0051321">
    <property type="term" value="P:meiotic cell cycle"/>
    <property type="evidence" value="ECO:0007669"/>
    <property type="project" value="UniProtKB-KW"/>
</dbReference>
<dbReference type="STRING" id="400682.A0A1X7VCZ0"/>
<evidence type="ECO:0000259" key="7">
    <source>
        <dbReference type="PROSITE" id="PS50815"/>
    </source>
</evidence>
<feature type="compositionally biased region" description="Polar residues" evidence="6">
    <location>
        <begin position="490"/>
        <end position="503"/>
    </location>
</feature>
<dbReference type="GO" id="GO:0005634">
    <property type="term" value="C:nucleus"/>
    <property type="evidence" value="ECO:0007669"/>
    <property type="project" value="UniProtKB-SubCell"/>
</dbReference>
<feature type="compositionally biased region" description="Basic residues" evidence="6">
    <location>
        <begin position="531"/>
        <end position="541"/>
    </location>
</feature>
<feature type="domain" description="HORMA" evidence="7">
    <location>
        <begin position="31"/>
        <end position="235"/>
    </location>
</feature>
<dbReference type="eggNOG" id="KOG1844">
    <property type="taxonomic scope" value="Eukaryota"/>
</dbReference>
<evidence type="ECO:0000256" key="5">
    <source>
        <dbReference type="ARBA" id="ARBA00023254"/>
    </source>
</evidence>
<dbReference type="InterPro" id="IPR013083">
    <property type="entry name" value="Znf_RING/FYVE/PHD"/>
</dbReference>
<dbReference type="Gene3D" id="3.30.900.10">
    <property type="entry name" value="HORMA domain"/>
    <property type="match status" value="1"/>
</dbReference>
<dbReference type="AlphaFoldDB" id="A0A1X7VCZ0"/>
<dbReference type="Gene3D" id="3.30.40.10">
    <property type="entry name" value="Zinc/RING finger domain, C3HC4 (zinc finger)"/>
    <property type="match status" value="1"/>
</dbReference>
<keyword evidence="3" id="KW-0158">Chromosome</keyword>
<keyword evidence="5" id="KW-0469">Meiosis</keyword>
<feature type="region of interest" description="Disordered" evidence="6">
    <location>
        <begin position="464"/>
        <end position="542"/>
    </location>
</feature>
<dbReference type="SUPFAM" id="SSF56019">
    <property type="entry name" value="The spindle assembly checkpoint protein mad2"/>
    <property type="match status" value="1"/>
</dbReference>
<evidence type="ECO:0000256" key="2">
    <source>
        <dbReference type="ARBA" id="ARBA00004286"/>
    </source>
</evidence>
<dbReference type="PANTHER" id="PTHR48225:SF7">
    <property type="entry name" value="MEIOSIS-SPECIFIC PROTEIN HOP1"/>
    <property type="match status" value="1"/>
</dbReference>
<comment type="subcellular location">
    <subcellularLocation>
        <location evidence="2">Chromosome</location>
    </subcellularLocation>
    <subcellularLocation>
        <location evidence="1">Nucleus</location>
    </subcellularLocation>
</comment>
<evidence type="ECO:0000256" key="6">
    <source>
        <dbReference type="SAM" id="MobiDB-lite"/>
    </source>
</evidence>
<proteinExistence type="predicted"/>
<dbReference type="EnsemblMetazoa" id="Aqu2.1.37609_001">
    <property type="protein sequence ID" value="Aqu2.1.37609_001"/>
    <property type="gene ID" value="Aqu2.1.37609"/>
</dbReference>
<evidence type="ECO:0000256" key="4">
    <source>
        <dbReference type="ARBA" id="ARBA00023242"/>
    </source>
</evidence>
<evidence type="ECO:0000256" key="1">
    <source>
        <dbReference type="ARBA" id="ARBA00004123"/>
    </source>
</evidence>
<protein>
    <recommendedName>
        <fullName evidence="7">HORMA domain-containing protein</fullName>
    </recommendedName>
</protein>
<dbReference type="SUPFAM" id="SSF57903">
    <property type="entry name" value="FYVE/PHD zinc finger"/>
    <property type="match status" value="1"/>
</dbReference>
<dbReference type="eggNOG" id="KOG4652">
    <property type="taxonomic scope" value="Eukaryota"/>
</dbReference>
<dbReference type="InParanoid" id="A0A1X7VCZ0"/>
<dbReference type="InterPro" id="IPR051294">
    <property type="entry name" value="HORMA_MeioticProgression"/>
</dbReference>
<sequence>MATAQLVRKKVDKQKIGTWSSVFPVEQVTQQQSTLFVKKLLAVAVSNITYLRTIFPEHAFGDRCLEDLNLKILRDDSACPGACQVIKWVKGCFDALDKKYLRMIVMSIYRNEKEPDAVVESYTFKFSYTTDRTDDSISIYRNGTKLAQAASPNETRKATTTLLRTIVVLTQTLKPLPDEALMTMKLFYYDEVTPPDYEPPGFKAGEDTDDNFINEPMNINVGDIYTPFHSVKLRIKTSADQFVCEDGGVKDEGTQDNDGDITVEQELDTAIASTNNNSIATEPSPMEQADINEDAPSPPLLGKGPPVDTDSLIVKCPCGYNEDEGLMVACESCHYWQHANCFGLRTADDVPELHYCDLCHKAGSGSICTDIQLVKMGLSERRFFCLWRRLLLLCLKIPRIIPYHLVKKMSVSSIIAQRLVARLEEEGFVKAPKRGNGRLWKVILKDVIESVALKKYFKTEVDSPLEKTQTRRRSNKSDKDEASNKGVTVEQLTVKTSSMNLKQSNDKSAPDTAANTSVDDGKNPDPPVVRRSPRLAAKRPRSLVDPTVEFQLSNSQDIIDLPQETGRVKKRRKISIVSKVLLV</sequence>
<feature type="region of interest" description="Disordered" evidence="6">
    <location>
        <begin position="274"/>
        <end position="306"/>
    </location>
</feature>
<feature type="compositionally biased region" description="Basic and acidic residues" evidence="6">
    <location>
        <begin position="464"/>
        <end position="483"/>
    </location>
</feature>
<organism evidence="8">
    <name type="scientific">Amphimedon queenslandica</name>
    <name type="common">Sponge</name>
    <dbReference type="NCBI Taxonomy" id="400682"/>
    <lineage>
        <taxon>Eukaryota</taxon>
        <taxon>Metazoa</taxon>
        <taxon>Porifera</taxon>
        <taxon>Demospongiae</taxon>
        <taxon>Heteroscleromorpha</taxon>
        <taxon>Haplosclerida</taxon>
        <taxon>Niphatidae</taxon>
        <taxon>Amphimedon</taxon>
    </lineage>
</organism>
<dbReference type="Pfam" id="PF20826">
    <property type="entry name" value="PHD_5"/>
    <property type="match status" value="1"/>
</dbReference>
<keyword evidence="4" id="KW-0539">Nucleus</keyword>
<dbReference type="InterPro" id="IPR011011">
    <property type="entry name" value="Znf_FYVE_PHD"/>
</dbReference>
<accession>A0A1X7VCZ0</accession>